<evidence type="ECO:0000313" key="2">
    <source>
        <dbReference type="EMBL" id="RGJ07911.1"/>
    </source>
</evidence>
<keyword evidence="2" id="KW-0238">DNA-binding</keyword>
<dbReference type="InterPro" id="IPR041657">
    <property type="entry name" value="HTH_17"/>
</dbReference>
<gene>
    <name evidence="2" type="ORF">DXD79_00400</name>
</gene>
<feature type="domain" description="Helix-turn-helix" evidence="1">
    <location>
        <begin position="4"/>
        <end position="51"/>
    </location>
</feature>
<protein>
    <submittedName>
        <fullName evidence="2">DNA-binding protein</fullName>
    </submittedName>
</protein>
<sequence length="152" mass="16989">MDKYYTVEQVAELLTMHPKTIQRYIREGKLRASKVGKSWRVSGHDLSVFTENIGLTGQATLESAQDRINISCVVDILTDRTDEGIGIVNLLTAAMNCKPEKYGKSTMHTQYLEHESKVRVALWGQLPFMQEMLDLIAVVTGSSDEKTGGEIL</sequence>
<dbReference type="SUPFAM" id="SSF46955">
    <property type="entry name" value="Putative DNA-binding domain"/>
    <property type="match status" value="1"/>
</dbReference>
<dbReference type="Proteomes" id="UP000263014">
    <property type="component" value="Unassembled WGS sequence"/>
</dbReference>
<name>A0A374PCR2_9FIRM</name>
<dbReference type="InterPro" id="IPR009061">
    <property type="entry name" value="DNA-bd_dom_put_sf"/>
</dbReference>
<dbReference type="NCBIfam" id="TIGR01764">
    <property type="entry name" value="excise"/>
    <property type="match status" value="1"/>
</dbReference>
<dbReference type="InterPro" id="IPR010093">
    <property type="entry name" value="SinI_DNA-bd"/>
</dbReference>
<comment type="caution">
    <text evidence="2">The sequence shown here is derived from an EMBL/GenBank/DDBJ whole genome shotgun (WGS) entry which is preliminary data.</text>
</comment>
<dbReference type="EMBL" id="QSON01000001">
    <property type="protein sequence ID" value="RGJ07911.1"/>
    <property type="molecule type" value="Genomic_DNA"/>
</dbReference>
<reference evidence="2 3" key="1">
    <citation type="submission" date="2018-08" db="EMBL/GenBank/DDBJ databases">
        <title>A genome reference for cultivated species of the human gut microbiota.</title>
        <authorList>
            <person name="Zou Y."/>
            <person name="Xue W."/>
            <person name="Luo G."/>
        </authorList>
    </citation>
    <scope>NUCLEOTIDE SEQUENCE [LARGE SCALE GENOMIC DNA]</scope>
    <source>
        <strain evidence="2 3">TM09-12</strain>
    </source>
</reference>
<dbReference type="RefSeq" id="WP_117630447.1">
    <property type="nucleotide sequence ID" value="NZ_QSON01000001.1"/>
</dbReference>
<dbReference type="GO" id="GO:0003677">
    <property type="term" value="F:DNA binding"/>
    <property type="evidence" value="ECO:0007669"/>
    <property type="project" value="UniProtKB-KW"/>
</dbReference>
<accession>A0A374PCR2</accession>
<proteinExistence type="predicted"/>
<evidence type="ECO:0000259" key="1">
    <source>
        <dbReference type="Pfam" id="PF12728"/>
    </source>
</evidence>
<organism evidence="2 3">
    <name type="scientific">Hungatella hathewayi</name>
    <dbReference type="NCBI Taxonomy" id="154046"/>
    <lineage>
        <taxon>Bacteria</taxon>
        <taxon>Bacillati</taxon>
        <taxon>Bacillota</taxon>
        <taxon>Clostridia</taxon>
        <taxon>Lachnospirales</taxon>
        <taxon>Lachnospiraceae</taxon>
        <taxon>Hungatella</taxon>
    </lineage>
</organism>
<dbReference type="Pfam" id="PF12728">
    <property type="entry name" value="HTH_17"/>
    <property type="match status" value="1"/>
</dbReference>
<dbReference type="AlphaFoldDB" id="A0A374PCR2"/>
<evidence type="ECO:0000313" key="3">
    <source>
        <dbReference type="Proteomes" id="UP000263014"/>
    </source>
</evidence>